<sequence length="134" mass="14658">MQLTPFILLTFFLAMTGVRALVLDTPGTAVVAGEPLEIAFQEEQGDQLFSIELVNNELHDSFAIANNVAPDQGSINIVMPCVPASHDYVLEAVNITRVSSDFTTHKTLAYSLHRNINIIFATTAKFTVTQDSEC</sequence>
<dbReference type="Proteomes" id="UP000053257">
    <property type="component" value="Unassembled WGS sequence"/>
</dbReference>
<evidence type="ECO:0000313" key="2">
    <source>
        <dbReference type="EMBL" id="KIP05638.1"/>
    </source>
</evidence>
<keyword evidence="3" id="KW-1185">Reference proteome</keyword>
<dbReference type="STRING" id="745531.A0A0C3PI48"/>
<gene>
    <name evidence="2" type="ORF">PHLGIDRAFT_14424</name>
</gene>
<feature type="signal peptide" evidence="1">
    <location>
        <begin position="1"/>
        <end position="20"/>
    </location>
</feature>
<dbReference type="AlphaFoldDB" id="A0A0C3PI48"/>
<dbReference type="EMBL" id="KN840538">
    <property type="protein sequence ID" value="KIP05638.1"/>
    <property type="molecule type" value="Genomic_DNA"/>
</dbReference>
<dbReference type="OrthoDB" id="5420143at2759"/>
<feature type="chain" id="PRO_5002180463" evidence="1">
    <location>
        <begin position="21"/>
        <end position="134"/>
    </location>
</feature>
<dbReference type="HOGENOM" id="CLU_1896970_0_0_1"/>
<evidence type="ECO:0000313" key="3">
    <source>
        <dbReference type="Proteomes" id="UP000053257"/>
    </source>
</evidence>
<protein>
    <submittedName>
        <fullName evidence="2">Uncharacterized protein</fullName>
    </submittedName>
</protein>
<proteinExistence type="predicted"/>
<evidence type="ECO:0000256" key="1">
    <source>
        <dbReference type="SAM" id="SignalP"/>
    </source>
</evidence>
<accession>A0A0C3PI48</accession>
<organism evidence="2 3">
    <name type="scientific">Phlebiopsis gigantea (strain 11061_1 CR5-6)</name>
    <name type="common">White-rot fungus</name>
    <name type="synonym">Peniophora gigantea</name>
    <dbReference type="NCBI Taxonomy" id="745531"/>
    <lineage>
        <taxon>Eukaryota</taxon>
        <taxon>Fungi</taxon>
        <taxon>Dikarya</taxon>
        <taxon>Basidiomycota</taxon>
        <taxon>Agaricomycotina</taxon>
        <taxon>Agaricomycetes</taxon>
        <taxon>Polyporales</taxon>
        <taxon>Phanerochaetaceae</taxon>
        <taxon>Phlebiopsis</taxon>
    </lineage>
</organism>
<name>A0A0C3PI48_PHLG1</name>
<keyword evidence="1" id="KW-0732">Signal</keyword>
<reference evidence="2 3" key="1">
    <citation type="journal article" date="2014" name="PLoS Genet.">
        <title>Analysis of the Phlebiopsis gigantea genome, transcriptome and secretome provides insight into its pioneer colonization strategies of wood.</title>
        <authorList>
            <person name="Hori C."/>
            <person name="Ishida T."/>
            <person name="Igarashi K."/>
            <person name="Samejima M."/>
            <person name="Suzuki H."/>
            <person name="Master E."/>
            <person name="Ferreira P."/>
            <person name="Ruiz-Duenas F.J."/>
            <person name="Held B."/>
            <person name="Canessa P."/>
            <person name="Larrondo L.F."/>
            <person name="Schmoll M."/>
            <person name="Druzhinina I.S."/>
            <person name="Kubicek C.P."/>
            <person name="Gaskell J.A."/>
            <person name="Kersten P."/>
            <person name="St John F."/>
            <person name="Glasner J."/>
            <person name="Sabat G."/>
            <person name="Splinter BonDurant S."/>
            <person name="Syed K."/>
            <person name="Yadav J."/>
            <person name="Mgbeahuruike A.C."/>
            <person name="Kovalchuk A."/>
            <person name="Asiegbu F.O."/>
            <person name="Lackner G."/>
            <person name="Hoffmeister D."/>
            <person name="Rencoret J."/>
            <person name="Gutierrez A."/>
            <person name="Sun H."/>
            <person name="Lindquist E."/>
            <person name="Barry K."/>
            <person name="Riley R."/>
            <person name="Grigoriev I.V."/>
            <person name="Henrissat B."/>
            <person name="Kues U."/>
            <person name="Berka R.M."/>
            <person name="Martinez A.T."/>
            <person name="Covert S.F."/>
            <person name="Blanchette R.A."/>
            <person name="Cullen D."/>
        </authorList>
    </citation>
    <scope>NUCLEOTIDE SEQUENCE [LARGE SCALE GENOMIC DNA]</scope>
    <source>
        <strain evidence="2 3">11061_1 CR5-6</strain>
    </source>
</reference>